<evidence type="ECO:0000256" key="4">
    <source>
        <dbReference type="ARBA" id="ARBA00023136"/>
    </source>
</evidence>
<dbReference type="PANTHER" id="PTHR46641:SF5">
    <property type="entry name" value="NEUROPEPTIDE RECEPTOR FAMILY"/>
    <property type="match status" value="1"/>
</dbReference>
<evidence type="ECO:0000256" key="2">
    <source>
        <dbReference type="ARBA" id="ARBA00022692"/>
    </source>
</evidence>
<dbReference type="PANTHER" id="PTHR46641">
    <property type="entry name" value="FMRFAMIDE RECEPTOR-RELATED"/>
    <property type="match status" value="1"/>
</dbReference>
<proteinExistence type="predicted"/>
<feature type="domain" description="G-protein coupled receptors family 1 profile" evidence="7">
    <location>
        <begin position="91"/>
        <end position="426"/>
    </location>
</feature>
<evidence type="ECO:0000256" key="1">
    <source>
        <dbReference type="ARBA" id="ARBA00004370"/>
    </source>
</evidence>
<comment type="subcellular location">
    <subcellularLocation>
        <location evidence="1">Membrane</location>
    </subcellularLocation>
</comment>
<feature type="transmembrane region" description="Helical" evidence="6">
    <location>
        <begin position="115"/>
        <end position="137"/>
    </location>
</feature>
<dbReference type="Proteomes" id="UP001432322">
    <property type="component" value="Unassembled WGS sequence"/>
</dbReference>
<keyword evidence="3 6" id="KW-1133">Transmembrane helix</keyword>
<dbReference type="EMBL" id="BTSY01000004">
    <property type="protein sequence ID" value="GMT23891.1"/>
    <property type="molecule type" value="Genomic_DNA"/>
</dbReference>
<accession>A0AAV5VWI0</accession>
<feature type="non-terminal residue" evidence="8">
    <location>
        <position position="1"/>
    </location>
</feature>
<dbReference type="AlphaFoldDB" id="A0AAV5VWI0"/>
<dbReference type="GO" id="GO:0016020">
    <property type="term" value="C:membrane"/>
    <property type="evidence" value="ECO:0007669"/>
    <property type="project" value="UniProtKB-SubCell"/>
</dbReference>
<feature type="transmembrane region" description="Helical" evidence="6">
    <location>
        <begin position="256"/>
        <end position="279"/>
    </location>
</feature>
<feature type="transmembrane region" description="Helical" evidence="6">
    <location>
        <begin position="79"/>
        <end position="103"/>
    </location>
</feature>
<comment type="caution">
    <text evidence="8">The sequence shown here is derived from an EMBL/GenBank/DDBJ whole genome shotgun (WGS) entry which is preliminary data.</text>
</comment>
<evidence type="ECO:0000256" key="3">
    <source>
        <dbReference type="ARBA" id="ARBA00022989"/>
    </source>
</evidence>
<feature type="compositionally biased region" description="Basic and acidic residues" evidence="5">
    <location>
        <begin position="459"/>
        <end position="471"/>
    </location>
</feature>
<organism evidence="8 9">
    <name type="scientific">Pristionchus fissidentatus</name>
    <dbReference type="NCBI Taxonomy" id="1538716"/>
    <lineage>
        <taxon>Eukaryota</taxon>
        <taxon>Metazoa</taxon>
        <taxon>Ecdysozoa</taxon>
        <taxon>Nematoda</taxon>
        <taxon>Chromadorea</taxon>
        <taxon>Rhabditida</taxon>
        <taxon>Rhabditina</taxon>
        <taxon>Diplogasteromorpha</taxon>
        <taxon>Diplogasteroidea</taxon>
        <taxon>Neodiplogasteridae</taxon>
        <taxon>Pristionchus</taxon>
    </lineage>
</organism>
<feature type="transmembrane region" description="Helical" evidence="6">
    <location>
        <begin position="157"/>
        <end position="182"/>
    </location>
</feature>
<reference evidence="8" key="1">
    <citation type="submission" date="2023-10" db="EMBL/GenBank/DDBJ databases">
        <title>Genome assembly of Pristionchus species.</title>
        <authorList>
            <person name="Yoshida K."/>
            <person name="Sommer R.J."/>
        </authorList>
    </citation>
    <scope>NUCLEOTIDE SEQUENCE</scope>
    <source>
        <strain evidence="8">RS5133</strain>
    </source>
</reference>
<evidence type="ECO:0000313" key="8">
    <source>
        <dbReference type="EMBL" id="GMT23891.1"/>
    </source>
</evidence>
<name>A0AAV5VWI0_9BILA</name>
<evidence type="ECO:0000256" key="6">
    <source>
        <dbReference type="SAM" id="Phobius"/>
    </source>
</evidence>
<protein>
    <recommendedName>
        <fullName evidence="7">G-protein coupled receptors family 1 profile domain-containing protein</fullName>
    </recommendedName>
</protein>
<dbReference type="InterPro" id="IPR052954">
    <property type="entry name" value="GPCR-Ligand_Int"/>
</dbReference>
<evidence type="ECO:0000256" key="5">
    <source>
        <dbReference type="SAM" id="MobiDB-lite"/>
    </source>
</evidence>
<dbReference type="SUPFAM" id="SSF81321">
    <property type="entry name" value="Family A G protein-coupled receptor-like"/>
    <property type="match status" value="1"/>
</dbReference>
<dbReference type="PROSITE" id="PS50262">
    <property type="entry name" value="G_PROTEIN_RECEP_F1_2"/>
    <property type="match status" value="1"/>
</dbReference>
<evidence type="ECO:0000313" key="9">
    <source>
        <dbReference type="Proteomes" id="UP001432322"/>
    </source>
</evidence>
<feature type="region of interest" description="Disordered" evidence="5">
    <location>
        <begin position="446"/>
        <end position="483"/>
    </location>
</feature>
<sequence length="500" mass="57100">PYPRPSPYSSTLDLPPSLSHFLPSSLPFFPLHFSLTQRLHSSSSSFSSHHSMILFRLMEAPTLRNCTFRYSGQGDLIKFALWIDGPITFVAAILALVGAHFAVRFLRQAGLNRHLTAALFSLCLIDSLLMLTVFFFYSIEACSLLFFGTNFMYNRQAFTSSLHGVASSMTTASTLLVIWVTFQRFMVVLRPMRYAKAPAERNGFRRISYSVSTHRDNREKKSSLILTDSNGNASSSLTRNGSRSQSYRKPLQIKKVARTFVIPGAVIFLSFALNLPVFFEFTVEPCYDWETHMTTSCPAPTSFRNHFVRYKSILNSLSQTIGPVTAISIMTALTEYKVHRSLRERRKLFESRNRNVVISDELREKVSRTVAIFITIKFLILRSMPVFFDVYENLYGIEEFGTILSVLVRISDFMIVLNSATNSLAYFGKKTWLENRLRKNLIKKEERKQRKTSVHTSSVRRDSIMSEDCRRLSSHHPSTGTIRKISECEKAEMQLLSPTP</sequence>
<keyword evidence="2 6" id="KW-0812">Transmembrane</keyword>
<gene>
    <name evidence="8" type="ORF">PFISCL1PPCAC_15188</name>
</gene>
<evidence type="ECO:0000259" key="7">
    <source>
        <dbReference type="PROSITE" id="PS50262"/>
    </source>
</evidence>
<keyword evidence="9" id="KW-1185">Reference proteome</keyword>
<dbReference type="InterPro" id="IPR017452">
    <property type="entry name" value="GPCR_Rhodpsn_7TM"/>
</dbReference>
<dbReference type="Gene3D" id="1.20.1070.10">
    <property type="entry name" value="Rhodopsin 7-helix transmembrane proteins"/>
    <property type="match status" value="2"/>
</dbReference>
<keyword evidence="4 6" id="KW-0472">Membrane</keyword>